<comment type="subunit">
    <text evidence="6">Interacts with RsgI.</text>
</comment>
<feature type="DNA-binding region" description="H-T-H motif" evidence="6">
    <location>
        <begin position="211"/>
        <end position="230"/>
    </location>
</feature>
<evidence type="ECO:0000256" key="6">
    <source>
        <dbReference type="HAMAP-Rule" id="MF_02064"/>
    </source>
</evidence>
<dbReference type="NCBIfam" id="TIGR02937">
    <property type="entry name" value="sigma70-ECF"/>
    <property type="match status" value="1"/>
</dbReference>
<dbReference type="InterPro" id="IPR014284">
    <property type="entry name" value="RNA_pol_sigma-70_dom"/>
</dbReference>
<dbReference type="GO" id="GO:0003677">
    <property type="term" value="F:DNA binding"/>
    <property type="evidence" value="ECO:0007669"/>
    <property type="project" value="UniProtKB-UniRule"/>
</dbReference>
<feature type="short sequence motif" description="Polymerase core binding" evidence="6">
    <location>
        <begin position="67"/>
        <end position="80"/>
    </location>
</feature>
<dbReference type="AlphaFoldDB" id="A0A1V4ESS4"/>
<dbReference type="InterPro" id="IPR007627">
    <property type="entry name" value="RNA_pol_sigma70_r2"/>
</dbReference>
<evidence type="ECO:0000256" key="5">
    <source>
        <dbReference type="ARBA" id="ARBA00023163"/>
    </source>
</evidence>
<dbReference type="GO" id="GO:0006352">
    <property type="term" value="P:DNA-templated transcription initiation"/>
    <property type="evidence" value="ECO:0007669"/>
    <property type="project" value="UniProtKB-UniRule"/>
</dbReference>
<keyword evidence="4 6" id="KW-0238">DNA-binding</keyword>
<evidence type="ECO:0000256" key="2">
    <source>
        <dbReference type="ARBA" id="ARBA00023015"/>
    </source>
</evidence>
<comment type="caution">
    <text evidence="8">The sequence shown here is derived from an EMBL/GenBank/DDBJ whole genome shotgun (WGS) entry which is preliminary data.</text>
</comment>
<evidence type="ECO:0000313" key="9">
    <source>
        <dbReference type="Proteomes" id="UP000190229"/>
    </source>
</evidence>
<comment type="function">
    <text evidence="6">Sigma factors are initiation factors that promote the attachment of RNA polymerase to specific initiation sites and are then released.</text>
</comment>
<accession>A0A1V4ESS4</accession>
<dbReference type="InterPro" id="IPR013325">
    <property type="entry name" value="RNA_pol_sigma_r2"/>
</dbReference>
<dbReference type="Gene3D" id="1.10.1740.10">
    <property type="match status" value="1"/>
</dbReference>
<proteinExistence type="inferred from homology"/>
<dbReference type="PANTHER" id="PTHR30385">
    <property type="entry name" value="SIGMA FACTOR F FLAGELLAR"/>
    <property type="match status" value="1"/>
</dbReference>
<keyword evidence="2 6" id="KW-0805">Transcription regulation</keyword>
<evidence type="ECO:0000259" key="7">
    <source>
        <dbReference type="Pfam" id="PF04542"/>
    </source>
</evidence>
<comment type="subcellular location">
    <subcellularLocation>
        <location evidence="6">Cytoplasm</location>
    </subcellularLocation>
</comment>
<dbReference type="EMBL" id="MWPS01000026">
    <property type="protein sequence ID" value="OPG15941.1"/>
    <property type="molecule type" value="Genomic_DNA"/>
</dbReference>
<protein>
    <recommendedName>
        <fullName evidence="6">RNA polymerase sigma factor SigI</fullName>
    </recommendedName>
</protein>
<evidence type="ECO:0000256" key="1">
    <source>
        <dbReference type="ARBA" id="ARBA00022490"/>
    </source>
</evidence>
<name>A0A1V4ESS4_9BACL</name>
<dbReference type="InterPro" id="IPR014244">
    <property type="entry name" value="RNA_pol_sigma-I"/>
</dbReference>
<evidence type="ECO:0000313" key="8">
    <source>
        <dbReference type="EMBL" id="OPG15941.1"/>
    </source>
</evidence>
<comment type="similarity">
    <text evidence="6">Belongs to the sigma-70 factor family. SigI subfamily.</text>
</comment>
<gene>
    <name evidence="6" type="primary">sigI</name>
    <name evidence="8" type="ORF">B2M26_10120</name>
</gene>
<dbReference type="GO" id="GO:0016987">
    <property type="term" value="F:sigma factor activity"/>
    <property type="evidence" value="ECO:0007669"/>
    <property type="project" value="UniProtKB-UniRule"/>
</dbReference>
<dbReference type="HAMAP" id="MF_02064">
    <property type="entry name" value="Sigma70_SigI"/>
    <property type="match status" value="1"/>
</dbReference>
<dbReference type="Pfam" id="PF04542">
    <property type="entry name" value="Sigma70_r2"/>
    <property type="match status" value="1"/>
</dbReference>
<organism evidence="8 9">
    <name type="scientific">Ferroacidibacillus organovorans</name>
    <dbReference type="NCBI Taxonomy" id="1765683"/>
    <lineage>
        <taxon>Bacteria</taxon>
        <taxon>Bacillati</taxon>
        <taxon>Bacillota</taxon>
        <taxon>Bacilli</taxon>
        <taxon>Bacillales</taxon>
        <taxon>Alicyclobacillaceae</taxon>
        <taxon>Ferroacidibacillus</taxon>
    </lineage>
</organism>
<keyword evidence="6" id="KW-0346">Stress response</keyword>
<dbReference type="NCBIfam" id="TIGR02895">
    <property type="entry name" value="spore_sigI"/>
    <property type="match status" value="1"/>
</dbReference>
<dbReference type="SUPFAM" id="SSF88946">
    <property type="entry name" value="Sigma2 domain of RNA polymerase sigma factors"/>
    <property type="match status" value="1"/>
</dbReference>
<evidence type="ECO:0000256" key="3">
    <source>
        <dbReference type="ARBA" id="ARBA00023082"/>
    </source>
</evidence>
<sequence>MQKGVRYVIRIPFRRNPTGDATKLLGLLEDAKAGDRLARDALLRQFQPFVLRIAKDACGRKIRETDEEFQMALLALNEAIDAYRSDRGSFVAFSETVIKRRLIDYFRVRSKQREIPFAAFDEVDEEGDVYNAIENDTALMQHAVDVETRDRAEEIARYAIELQRFGIDMNELIDICPKHDDARRNAVHAAHMVAKTEALRTLFLASGTLPLKQLEPLVEVSRKTLERQRRYIIAVVVLMLGDYEMLQSFVGEELR</sequence>
<keyword evidence="9" id="KW-1185">Reference proteome</keyword>
<dbReference type="GO" id="GO:0005737">
    <property type="term" value="C:cytoplasm"/>
    <property type="evidence" value="ECO:0007669"/>
    <property type="project" value="UniProtKB-SubCell"/>
</dbReference>
<dbReference type="OrthoDB" id="3190733at2"/>
<dbReference type="PIRSF" id="PIRSF038953">
    <property type="entry name" value="SigI"/>
    <property type="match status" value="1"/>
</dbReference>
<dbReference type="PANTHER" id="PTHR30385:SF6">
    <property type="entry name" value="RNA POLYMERASE SIGMA FACTOR SIGI"/>
    <property type="match status" value="1"/>
</dbReference>
<feature type="domain" description="RNA polymerase sigma-70 region 2" evidence="7">
    <location>
        <begin position="42"/>
        <end position="110"/>
    </location>
</feature>
<reference evidence="8 9" key="1">
    <citation type="submission" date="2017-02" db="EMBL/GenBank/DDBJ databases">
        <title>Draft genome of Acidibacillus ferrooxidans Huett2.</title>
        <authorList>
            <person name="Schopf S."/>
        </authorList>
    </citation>
    <scope>NUCLEOTIDE SEQUENCE [LARGE SCALE GENOMIC DNA]</scope>
    <source>
        <strain evidence="8 9">Huett2</strain>
    </source>
</reference>
<evidence type="ECO:0000256" key="4">
    <source>
        <dbReference type="ARBA" id="ARBA00023125"/>
    </source>
</evidence>
<dbReference type="Proteomes" id="UP000190229">
    <property type="component" value="Unassembled WGS sequence"/>
</dbReference>
<keyword evidence="3 6" id="KW-0731">Sigma factor</keyword>
<comment type="activity regulation">
    <text evidence="6">Negatively regulated by the anti-sigma-I factor RsgI.</text>
</comment>
<keyword evidence="5 6" id="KW-0804">Transcription</keyword>
<keyword evidence="1 6" id="KW-0963">Cytoplasm</keyword>